<gene>
    <name evidence="1" type="ORF">ED208_14545</name>
</gene>
<proteinExistence type="predicted"/>
<evidence type="ECO:0000313" key="1">
    <source>
        <dbReference type="EMBL" id="ROH86663.1"/>
    </source>
</evidence>
<accession>A0A3N0V1T2</accession>
<keyword evidence="2" id="KW-1185">Reference proteome</keyword>
<comment type="caution">
    <text evidence="1">The sequence shown here is derived from an EMBL/GenBank/DDBJ whole genome shotgun (WGS) entry which is preliminary data.</text>
</comment>
<reference evidence="1 2" key="1">
    <citation type="submission" date="2018-10" db="EMBL/GenBank/DDBJ databases">
        <authorList>
            <person name="Chen W.-M."/>
        </authorList>
    </citation>
    <scope>NUCLEOTIDE SEQUENCE [LARGE SCALE GENOMIC DNA]</scope>
    <source>
        <strain evidence="1 2">THS-13</strain>
    </source>
</reference>
<dbReference type="AlphaFoldDB" id="A0A3N0V1T2"/>
<evidence type="ECO:0000313" key="2">
    <source>
        <dbReference type="Proteomes" id="UP000282106"/>
    </source>
</evidence>
<organism evidence="1 2">
    <name type="scientific">Stagnimonas aquatica</name>
    <dbReference type="NCBI Taxonomy" id="2689987"/>
    <lineage>
        <taxon>Bacteria</taxon>
        <taxon>Pseudomonadati</taxon>
        <taxon>Pseudomonadota</taxon>
        <taxon>Gammaproteobacteria</taxon>
        <taxon>Nevskiales</taxon>
        <taxon>Nevskiaceae</taxon>
        <taxon>Stagnimonas</taxon>
    </lineage>
</organism>
<dbReference type="InParanoid" id="A0A3N0V1T2"/>
<sequence>MSVVSALSLQLLACGGGGDLQGAPDASAPADLKSADEVAAVVVVAGSLPGLTSADTGGTATTSGGSTLLASAKTLNASRQAASAAKAAQPKGTSTSACNGGGSASFTTDDSTLYAKDGVTTANQCVDILRNNANQEMARSTLNGRLAEKCIDNAQTSSNCASYQGSVGQGSTPFSVAYKEAGAGGEDSSSSGLFSYRSSSTANGSSETLLGTLSVVDNRVQQTASLLFDQLSQQSSLSAGVESLRVDGGLGFASNTRRCFSGKLRLQTLAPITLDSNGNSTSGRLAVTDGSNARYEVEFLSAGAISVNYQGQLTTYTASQLASFCQ</sequence>
<dbReference type="Proteomes" id="UP000282106">
    <property type="component" value="Unassembled WGS sequence"/>
</dbReference>
<dbReference type="EMBL" id="RJVO01000008">
    <property type="protein sequence ID" value="ROH86663.1"/>
    <property type="molecule type" value="Genomic_DNA"/>
</dbReference>
<protein>
    <submittedName>
        <fullName evidence="1">Uncharacterized protein</fullName>
    </submittedName>
</protein>
<name>A0A3N0V1T2_9GAMM</name>